<reference evidence="8" key="1">
    <citation type="submission" date="2016-10" db="EMBL/GenBank/DDBJ databases">
        <authorList>
            <person name="Varghese N."/>
            <person name="Submissions S."/>
        </authorList>
    </citation>
    <scope>NUCLEOTIDE SEQUENCE [LARGE SCALE GENOMIC DNA]</scope>
    <source>
        <strain evidence="8">CGMCC 4.3530</strain>
    </source>
</reference>
<keyword evidence="8" id="KW-1185">Reference proteome</keyword>
<keyword evidence="7" id="KW-0645">Protease</keyword>
<evidence type="ECO:0000256" key="3">
    <source>
        <dbReference type="ARBA" id="ARBA00022729"/>
    </source>
</evidence>
<dbReference type="InterPro" id="IPR033764">
    <property type="entry name" value="Sdr_B"/>
</dbReference>
<feature type="region of interest" description="Disordered" evidence="4">
    <location>
        <begin position="188"/>
        <end position="207"/>
    </location>
</feature>
<dbReference type="GO" id="GO:0005975">
    <property type="term" value="P:carbohydrate metabolic process"/>
    <property type="evidence" value="ECO:0007669"/>
    <property type="project" value="UniProtKB-ARBA"/>
</dbReference>
<keyword evidence="2" id="KW-0964">Secreted</keyword>
<dbReference type="InterPro" id="IPR013783">
    <property type="entry name" value="Ig-like_fold"/>
</dbReference>
<dbReference type="AlphaFoldDB" id="A0A1H2UNX6"/>
<dbReference type="Proteomes" id="UP000199529">
    <property type="component" value="Unassembled WGS sequence"/>
</dbReference>
<dbReference type="Pfam" id="PF17210">
    <property type="entry name" value="SdrD_B"/>
    <property type="match status" value="1"/>
</dbReference>
<feature type="chain" id="PRO_5011444712" evidence="5">
    <location>
        <begin position="26"/>
        <end position="234"/>
    </location>
</feature>
<dbReference type="GO" id="GO:0004180">
    <property type="term" value="F:carboxypeptidase activity"/>
    <property type="evidence" value="ECO:0007669"/>
    <property type="project" value="UniProtKB-KW"/>
</dbReference>
<evidence type="ECO:0000313" key="7">
    <source>
        <dbReference type="EMBL" id="SDW57873.1"/>
    </source>
</evidence>
<organism evidence="7 8">
    <name type="scientific">Saccharopolyspora shandongensis</name>
    <dbReference type="NCBI Taxonomy" id="418495"/>
    <lineage>
        <taxon>Bacteria</taxon>
        <taxon>Bacillati</taxon>
        <taxon>Actinomycetota</taxon>
        <taxon>Actinomycetes</taxon>
        <taxon>Pseudonocardiales</taxon>
        <taxon>Pseudonocardiaceae</taxon>
        <taxon>Saccharopolyspora</taxon>
    </lineage>
</organism>
<dbReference type="SUPFAM" id="SSF117074">
    <property type="entry name" value="Hypothetical protein PA1324"/>
    <property type="match status" value="1"/>
</dbReference>
<protein>
    <submittedName>
        <fullName evidence="7">Carboxypeptidase regulatory-like domain-containing protein</fullName>
    </submittedName>
</protein>
<dbReference type="InterPro" id="IPR051417">
    <property type="entry name" value="SDr/BOS_complex"/>
</dbReference>
<feature type="domain" description="SD-repeat containing protein B" evidence="6">
    <location>
        <begin position="129"/>
        <end position="223"/>
    </location>
</feature>
<accession>A0A1H2UNX6</accession>
<dbReference type="Gene3D" id="2.60.40.10">
    <property type="entry name" value="Immunoglobulins"/>
    <property type="match status" value="2"/>
</dbReference>
<feature type="signal peptide" evidence="5">
    <location>
        <begin position="1"/>
        <end position="25"/>
    </location>
</feature>
<dbReference type="PANTHER" id="PTHR23303">
    <property type="entry name" value="CARBOXYPEPTIDASE REGULATORY REGION-CONTAINING"/>
    <property type="match status" value="1"/>
</dbReference>
<evidence type="ECO:0000256" key="1">
    <source>
        <dbReference type="ARBA" id="ARBA00004613"/>
    </source>
</evidence>
<sequence length="234" mass="24434">MTGRGAVFVAASALALLGTAMPAAAEPPPGTVRGLHYFDRNADGVWQPGEPSGGSAVGLYHLDGSWVATVGTNPDATYEIPGVPPGRYRVGINPIGYQMTTPDEVIVDVRPGGTSRADFGKLGSDITGVTWHDLNADGQRQADEPLLPDIRFWIGRWGSGSDGTGHYAMPNQGTSTYVLRFVPPEGMGFSPQHAGAPETDSDADPADGTATAVVALTDGKINQFPNFDIGLVTK</sequence>
<evidence type="ECO:0000256" key="2">
    <source>
        <dbReference type="ARBA" id="ARBA00022525"/>
    </source>
</evidence>
<keyword evidence="7" id="KW-0378">Hydrolase</keyword>
<dbReference type="GO" id="GO:0005576">
    <property type="term" value="C:extracellular region"/>
    <property type="evidence" value="ECO:0007669"/>
    <property type="project" value="UniProtKB-SubCell"/>
</dbReference>
<gene>
    <name evidence="7" type="ORF">SAMN05216215_100440</name>
</gene>
<dbReference type="EMBL" id="FNOK01000004">
    <property type="protein sequence ID" value="SDW57873.1"/>
    <property type="molecule type" value="Genomic_DNA"/>
</dbReference>
<keyword evidence="7" id="KW-0121">Carboxypeptidase</keyword>
<dbReference type="STRING" id="418495.SAMN05216215_100440"/>
<proteinExistence type="predicted"/>
<evidence type="ECO:0000256" key="5">
    <source>
        <dbReference type="SAM" id="SignalP"/>
    </source>
</evidence>
<evidence type="ECO:0000313" key="8">
    <source>
        <dbReference type="Proteomes" id="UP000199529"/>
    </source>
</evidence>
<keyword evidence="3 5" id="KW-0732">Signal</keyword>
<evidence type="ECO:0000259" key="6">
    <source>
        <dbReference type="Pfam" id="PF17210"/>
    </source>
</evidence>
<dbReference type="RefSeq" id="WP_177226293.1">
    <property type="nucleotide sequence ID" value="NZ_FNOK01000004.1"/>
</dbReference>
<evidence type="ECO:0000256" key="4">
    <source>
        <dbReference type="SAM" id="MobiDB-lite"/>
    </source>
</evidence>
<comment type="subcellular location">
    <subcellularLocation>
        <location evidence="1">Secreted</location>
    </subcellularLocation>
</comment>
<name>A0A1H2UNX6_9PSEU</name>